<name>I7LXF1_TETTS</name>
<keyword evidence="8" id="KW-1185">Reference proteome</keyword>
<dbReference type="SMART" id="SM00184">
    <property type="entry name" value="RING"/>
    <property type="match status" value="1"/>
</dbReference>
<accession>I7LXF1</accession>
<keyword evidence="3" id="KW-0862">Zinc</keyword>
<dbReference type="GeneID" id="7833688"/>
<dbReference type="PROSITE" id="PS50089">
    <property type="entry name" value="ZF_RING_2"/>
    <property type="match status" value="1"/>
</dbReference>
<dbReference type="InParanoid" id="I7LXF1"/>
<keyword evidence="1" id="KW-0479">Metal-binding</keyword>
<dbReference type="GO" id="GO:0008270">
    <property type="term" value="F:zinc ion binding"/>
    <property type="evidence" value="ECO:0007669"/>
    <property type="project" value="UniProtKB-KW"/>
</dbReference>
<dbReference type="Proteomes" id="UP000009168">
    <property type="component" value="Unassembled WGS sequence"/>
</dbReference>
<dbReference type="Gene3D" id="3.30.40.10">
    <property type="entry name" value="Zinc/RING finger domain, C3HC4 (zinc finger)"/>
    <property type="match status" value="1"/>
</dbReference>
<dbReference type="AlphaFoldDB" id="I7LXF1"/>
<dbReference type="OrthoDB" id="312892at2759"/>
<evidence type="ECO:0000256" key="5">
    <source>
        <dbReference type="SAM" id="MobiDB-lite"/>
    </source>
</evidence>
<feature type="domain" description="RING-type" evidence="6">
    <location>
        <begin position="165"/>
        <end position="204"/>
    </location>
</feature>
<evidence type="ECO:0000256" key="1">
    <source>
        <dbReference type="ARBA" id="ARBA00022723"/>
    </source>
</evidence>
<dbReference type="InterPro" id="IPR013083">
    <property type="entry name" value="Znf_RING/FYVE/PHD"/>
</dbReference>
<dbReference type="STRING" id="312017.I7LXF1"/>
<dbReference type="GO" id="GO:0016567">
    <property type="term" value="P:protein ubiquitination"/>
    <property type="evidence" value="ECO:0007669"/>
    <property type="project" value="TreeGrafter"/>
</dbReference>
<dbReference type="Pfam" id="PF13920">
    <property type="entry name" value="zf-C3HC4_3"/>
    <property type="match status" value="1"/>
</dbReference>
<dbReference type="EMBL" id="GG662443">
    <property type="protein sequence ID" value="EAS04519.2"/>
    <property type="molecule type" value="Genomic_DNA"/>
</dbReference>
<dbReference type="eggNOG" id="ENOG502SECD">
    <property type="taxonomic scope" value="Eukaryota"/>
</dbReference>
<sequence length="246" mass="28754">MKLIDLPSIQKIRSEINSARLEQMQQKEDISEQSTAKGEKQKSNRQQIHQFRKHECNLYLKSCQSSFREKETEKEIISSLTNQKSIECIQIENIQPPNYEQTTCQNQDQQNIISVENANQQADKKITEEQQNPNNQEQKTEIKQESNKTSTPQNQQIKEEEEQNCLICFQNSQDSVFMNCGHGGICYDCSLDIWKITGECYLCREKIKQILQIDLQYKKQKNLVKILYITELTEESESESDSEQSD</sequence>
<evidence type="ECO:0000313" key="8">
    <source>
        <dbReference type="Proteomes" id="UP000009168"/>
    </source>
</evidence>
<dbReference type="GO" id="GO:0061630">
    <property type="term" value="F:ubiquitin protein ligase activity"/>
    <property type="evidence" value="ECO:0007669"/>
    <property type="project" value="TreeGrafter"/>
</dbReference>
<dbReference type="KEGG" id="tet:TTHERM_00237340"/>
<evidence type="ECO:0000256" key="4">
    <source>
        <dbReference type="PROSITE-ProRule" id="PRU00175"/>
    </source>
</evidence>
<evidence type="ECO:0000256" key="3">
    <source>
        <dbReference type="ARBA" id="ARBA00022833"/>
    </source>
</evidence>
<evidence type="ECO:0000259" key="6">
    <source>
        <dbReference type="PROSITE" id="PS50089"/>
    </source>
</evidence>
<feature type="region of interest" description="Disordered" evidence="5">
    <location>
        <begin position="127"/>
        <end position="156"/>
    </location>
</feature>
<dbReference type="SUPFAM" id="SSF57850">
    <property type="entry name" value="RING/U-box"/>
    <property type="match status" value="1"/>
</dbReference>
<evidence type="ECO:0000313" key="7">
    <source>
        <dbReference type="EMBL" id="EAS04519.2"/>
    </source>
</evidence>
<dbReference type="InterPro" id="IPR001841">
    <property type="entry name" value="Znf_RING"/>
</dbReference>
<evidence type="ECO:0000256" key="2">
    <source>
        <dbReference type="ARBA" id="ARBA00022771"/>
    </source>
</evidence>
<protein>
    <submittedName>
        <fullName evidence="7">Zinc finger, C3HC4 type (RING finger) protein</fullName>
    </submittedName>
</protein>
<gene>
    <name evidence="7" type="ORF">TTHERM_00237340</name>
</gene>
<dbReference type="PANTHER" id="PTHR46858">
    <property type="entry name" value="OS05G0521000 PROTEIN"/>
    <property type="match status" value="1"/>
</dbReference>
<proteinExistence type="predicted"/>
<dbReference type="PANTHER" id="PTHR46858:SF5">
    <property type="entry name" value="E3 UBIQUITIN-PROTEIN LIGASE APD1-RELATED"/>
    <property type="match status" value="1"/>
</dbReference>
<feature type="region of interest" description="Disordered" evidence="5">
    <location>
        <begin position="22"/>
        <end position="47"/>
    </location>
</feature>
<reference evidence="8" key="1">
    <citation type="journal article" date="2006" name="PLoS Biol.">
        <title>Macronuclear genome sequence of the ciliate Tetrahymena thermophila, a model eukaryote.</title>
        <authorList>
            <person name="Eisen J.A."/>
            <person name="Coyne R.S."/>
            <person name="Wu M."/>
            <person name="Wu D."/>
            <person name="Thiagarajan M."/>
            <person name="Wortman J.R."/>
            <person name="Badger J.H."/>
            <person name="Ren Q."/>
            <person name="Amedeo P."/>
            <person name="Jones K.M."/>
            <person name="Tallon L.J."/>
            <person name="Delcher A.L."/>
            <person name="Salzberg S.L."/>
            <person name="Silva J.C."/>
            <person name="Haas B.J."/>
            <person name="Majoros W.H."/>
            <person name="Farzad M."/>
            <person name="Carlton J.M."/>
            <person name="Smith R.K. Jr."/>
            <person name="Garg J."/>
            <person name="Pearlman R.E."/>
            <person name="Karrer K.M."/>
            <person name="Sun L."/>
            <person name="Manning G."/>
            <person name="Elde N.C."/>
            <person name="Turkewitz A.P."/>
            <person name="Asai D.J."/>
            <person name="Wilkes D.E."/>
            <person name="Wang Y."/>
            <person name="Cai H."/>
            <person name="Collins K."/>
            <person name="Stewart B.A."/>
            <person name="Lee S.R."/>
            <person name="Wilamowska K."/>
            <person name="Weinberg Z."/>
            <person name="Ruzzo W.L."/>
            <person name="Wloga D."/>
            <person name="Gaertig J."/>
            <person name="Frankel J."/>
            <person name="Tsao C.-C."/>
            <person name="Gorovsky M.A."/>
            <person name="Keeling P.J."/>
            <person name="Waller R.F."/>
            <person name="Patron N.J."/>
            <person name="Cherry J.M."/>
            <person name="Stover N.A."/>
            <person name="Krieger C.J."/>
            <person name="del Toro C."/>
            <person name="Ryder H.F."/>
            <person name="Williamson S.C."/>
            <person name="Barbeau R.A."/>
            <person name="Hamilton E.P."/>
            <person name="Orias E."/>
        </authorList>
    </citation>
    <scope>NUCLEOTIDE SEQUENCE [LARGE SCALE GENOMIC DNA]</scope>
    <source>
        <strain evidence="8">SB210</strain>
    </source>
</reference>
<dbReference type="RefSeq" id="XP_001024764.2">
    <property type="nucleotide sequence ID" value="XM_001024764.2"/>
</dbReference>
<organism evidence="7 8">
    <name type="scientific">Tetrahymena thermophila (strain SB210)</name>
    <dbReference type="NCBI Taxonomy" id="312017"/>
    <lineage>
        <taxon>Eukaryota</taxon>
        <taxon>Sar</taxon>
        <taxon>Alveolata</taxon>
        <taxon>Ciliophora</taxon>
        <taxon>Intramacronucleata</taxon>
        <taxon>Oligohymenophorea</taxon>
        <taxon>Hymenostomatida</taxon>
        <taxon>Tetrahymenina</taxon>
        <taxon>Tetrahymenidae</taxon>
        <taxon>Tetrahymena</taxon>
    </lineage>
</organism>
<keyword evidence="2 4" id="KW-0863">Zinc-finger</keyword>